<sequence length="101" mass="11336">MATVETRLAALRDFLKSRTDGETVFIVEGGEYHAKEDPFSYLLKHGAYTHDGRRIVLYPHPIEGVDGLSLSFYQLIDEAIERGKLELPELESDEIGGKALE</sequence>
<organism evidence="1">
    <name type="scientific">Myoviridae sp. ctkOm7</name>
    <dbReference type="NCBI Taxonomy" id="2826690"/>
    <lineage>
        <taxon>Viruses</taxon>
        <taxon>Duplodnaviria</taxon>
        <taxon>Heunggongvirae</taxon>
        <taxon>Uroviricota</taxon>
        <taxon>Caudoviricetes</taxon>
    </lineage>
</organism>
<reference evidence="1" key="1">
    <citation type="journal article" date="2021" name="Proc. Natl. Acad. Sci. U.S.A.">
        <title>A Catalog of Tens of Thousands of Viruses from Human Metagenomes Reveals Hidden Associations with Chronic Diseases.</title>
        <authorList>
            <person name="Tisza M.J."/>
            <person name="Buck C.B."/>
        </authorList>
    </citation>
    <scope>NUCLEOTIDE SEQUENCE</scope>
    <source>
        <strain evidence="1">CtkOm7</strain>
    </source>
</reference>
<evidence type="ECO:0000313" key="1">
    <source>
        <dbReference type="EMBL" id="DAD95721.1"/>
    </source>
</evidence>
<accession>A0A8S5NLZ2</accession>
<name>A0A8S5NLZ2_9CAUD</name>
<protein>
    <submittedName>
        <fullName evidence="1">Uncharacterized protein</fullName>
    </submittedName>
</protein>
<dbReference type="EMBL" id="BK015199">
    <property type="protein sequence ID" value="DAD95721.1"/>
    <property type="molecule type" value="Genomic_DNA"/>
</dbReference>
<proteinExistence type="predicted"/>